<dbReference type="Gene3D" id="3.50.50.60">
    <property type="entry name" value="FAD/NAD(P)-binding domain"/>
    <property type="match status" value="1"/>
</dbReference>
<keyword evidence="4 5" id="KW-0274">FAD</keyword>
<evidence type="ECO:0000256" key="5">
    <source>
        <dbReference type="PIRSR" id="PIRSR000137-2"/>
    </source>
</evidence>
<organism evidence="7 8">
    <name type="scientific">Aliiruegeria lutimaris</name>
    <dbReference type="NCBI Taxonomy" id="571298"/>
    <lineage>
        <taxon>Bacteria</taxon>
        <taxon>Pseudomonadati</taxon>
        <taxon>Pseudomonadota</taxon>
        <taxon>Alphaproteobacteria</taxon>
        <taxon>Rhodobacterales</taxon>
        <taxon>Roseobacteraceae</taxon>
        <taxon>Aliiruegeria</taxon>
    </lineage>
</organism>
<keyword evidence="8" id="KW-1185">Reference proteome</keyword>
<dbReference type="Pfam" id="PF00732">
    <property type="entry name" value="GMC_oxred_N"/>
    <property type="match status" value="1"/>
</dbReference>
<dbReference type="PANTHER" id="PTHR11552:SF147">
    <property type="entry name" value="CHOLINE DEHYDROGENASE, MITOCHONDRIAL"/>
    <property type="match status" value="1"/>
</dbReference>
<dbReference type="RefSeq" id="WP_093156989.1">
    <property type="nucleotide sequence ID" value="NZ_FNEK01000027.1"/>
</dbReference>
<dbReference type="GO" id="GO:0016614">
    <property type="term" value="F:oxidoreductase activity, acting on CH-OH group of donors"/>
    <property type="evidence" value="ECO:0007669"/>
    <property type="project" value="InterPro"/>
</dbReference>
<feature type="domain" description="Glucose-methanol-choline oxidoreductase N-terminal" evidence="6">
    <location>
        <begin position="255"/>
        <end position="269"/>
    </location>
</feature>
<evidence type="ECO:0000256" key="1">
    <source>
        <dbReference type="ARBA" id="ARBA00001974"/>
    </source>
</evidence>
<evidence type="ECO:0000256" key="2">
    <source>
        <dbReference type="ARBA" id="ARBA00010790"/>
    </source>
</evidence>
<dbReference type="Gene3D" id="3.30.560.10">
    <property type="entry name" value="Glucose Oxidase, domain 3"/>
    <property type="match status" value="1"/>
</dbReference>
<dbReference type="STRING" id="571298.SAMN04488026_10274"/>
<name>A0A1G8XQ68_9RHOB</name>
<dbReference type="PIRSF" id="PIRSF000137">
    <property type="entry name" value="Alcohol_oxidase"/>
    <property type="match status" value="1"/>
</dbReference>
<evidence type="ECO:0000259" key="6">
    <source>
        <dbReference type="PROSITE" id="PS00624"/>
    </source>
</evidence>
<dbReference type="GO" id="GO:0050660">
    <property type="term" value="F:flavin adenine dinucleotide binding"/>
    <property type="evidence" value="ECO:0007669"/>
    <property type="project" value="InterPro"/>
</dbReference>
<keyword evidence="3" id="KW-0285">Flavoprotein</keyword>
<dbReference type="PROSITE" id="PS00624">
    <property type="entry name" value="GMC_OXRED_2"/>
    <property type="match status" value="1"/>
</dbReference>
<dbReference type="SUPFAM" id="SSF51905">
    <property type="entry name" value="FAD/NAD(P)-binding domain"/>
    <property type="match status" value="1"/>
</dbReference>
<dbReference type="InterPro" id="IPR012132">
    <property type="entry name" value="GMC_OxRdtase"/>
</dbReference>
<comment type="cofactor">
    <cofactor evidence="1 5">
        <name>FAD</name>
        <dbReference type="ChEBI" id="CHEBI:57692"/>
    </cofactor>
</comment>
<reference evidence="7 8" key="1">
    <citation type="submission" date="2016-10" db="EMBL/GenBank/DDBJ databases">
        <authorList>
            <person name="de Groot N.N."/>
        </authorList>
    </citation>
    <scope>NUCLEOTIDE SEQUENCE [LARGE SCALE GENOMIC DNA]</scope>
    <source>
        <strain evidence="7 8">DSM 25294</strain>
    </source>
</reference>
<sequence>MYDHIIVGAGSAGCVLANRLSEGGTRRIALIEAGPPDCSPFIHIPLGLAVLAHMRGINWNLETEPQPELNGRPLYWPRGRTPGGSSSVNAMIYSRGHRADYHGWEKATGTALWGWERARELFISAEANERLGASGEHGADGPLTVSDLPSPNTVSRAFTDSGRHIGLLPNDDFNGAVQEGLGLYQVTQRKGKRCSVARAYLEPARERANLDILSNAHVTRVDFSGRRARGIRLRDADGDRELVLRPGGEILLCAGAVNSPQLLMLSGIGPGLELQQSGVEVLHDLPELGRNRQDHLDVTLMHSANSRMPIGLAASLLPRGIVEALAYLRHRSGMLTSNVAEAGGFARSHPERERPNLQFHFLPAYLLDHGRRLKYGHGYTLHVCDLLPESRGQIGLNSPSPMAVPRIDPAYLSHPADMETMIDAFRIAQTLMENPALSAHRRGRVTPSRRLEAEPEIAAHIRAHAETIYHPVGTCRMGADAHSVVDPSLRLRGVEGVRVIDASVMPRIPAGNTNAPTMMIAANAADILLGKVTP</sequence>
<comment type="similarity">
    <text evidence="2">Belongs to the GMC oxidoreductase family.</text>
</comment>
<dbReference type="SUPFAM" id="SSF54373">
    <property type="entry name" value="FAD-linked reductases, C-terminal domain"/>
    <property type="match status" value="1"/>
</dbReference>
<evidence type="ECO:0000256" key="3">
    <source>
        <dbReference type="ARBA" id="ARBA00022630"/>
    </source>
</evidence>
<accession>A0A1G8XQ68</accession>
<dbReference type="EMBL" id="FNEK01000027">
    <property type="protein sequence ID" value="SDJ92633.1"/>
    <property type="molecule type" value="Genomic_DNA"/>
</dbReference>
<dbReference type="InterPro" id="IPR007867">
    <property type="entry name" value="GMC_OxRtase_C"/>
</dbReference>
<dbReference type="InterPro" id="IPR000172">
    <property type="entry name" value="GMC_OxRdtase_N"/>
</dbReference>
<protein>
    <submittedName>
        <fullName evidence="7">Choline dehydrogenase</fullName>
    </submittedName>
</protein>
<dbReference type="Proteomes" id="UP000199382">
    <property type="component" value="Unassembled WGS sequence"/>
</dbReference>
<dbReference type="Pfam" id="PF05199">
    <property type="entry name" value="GMC_oxred_C"/>
    <property type="match status" value="1"/>
</dbReference>
<dbReference type="OrthoDB" id="9785276at2"/>
<evidence type="ECO:0000313" key="7">
    <source>
        <dbReference type="EMBL" id="SDJ92633.1"/>
    </source>
</evidence>
<feature type="binding site" evidence="5">
    <location>
        <position position="218"/>
    </location>
    <ligand>
        <name>FAD</name>
        <dbReference type="ChEBI" id="CHEBI:57692"/>
    </ligand>
</feature>
<evidence type="ECO:0000313" key="8">
    <source>
        <dbReference type="Proteomes" id="UP000199382"/>
    </source>
</evidence>
<evidence type="ECO:0000256" key="4">
    <source>
        <dbReference type="ARBA" id="ARBA00022827"/>
    </source>
</evidence>
<gene>
    <name evidence="7" type="ORF">SAMN04488026_10274</name>
</gene>
<dbReference type="PANTHER" id="PTHR11552">
    <property type="entry name" value="GLUCOSE-METHANOL-CHOLINE GMC OXIDOREDUCTASE"/>
    <property type="match status" value="1"/>
</dbReference>
<dbReference type="InterPro" id="IPR036188">
    <property type="entry name" value="FAD/NAD-bd_sf"/>
</dbReference>
<dbReference type="AlphaFoldDB" id="A0A1G8XQ68"/>
<proteinExistence type="inferred from homology"/>